<comment type="pathway">
    <text evidence="1">Metabolic intermediate biosynthesis; chorismate biosynthesis; chorismate from D-erythrose 4-phosphate and phosphoenolpyruvate: step 4/7.</text>
</comment>
<dbReference type="Gene3D" id="3.40.50.720">
    <property type="entry name" value="NAD(P)-binding Rossmann-like Domain"/>
    <property type="match status" value="1"/>
</dbReference>
<evidence type="ECO:0000256" key="3">
    <source>
        <dbReference type="ARBA" id="ARBA00023141"/>
    </source>
</evidence>
<evidence type="ECO:0000313" key="5">
    <source>
        <dbReference type="EMBL" id="WVT06237.1"/>
    </source>
</evidence>
<name>A0ABZ2BJ49_9HYPH</name>
<gene>
    <name evidence="5" type="ORF">RB548_22725</name>
</gene>
<evidence type="ECO:0000259" key="4">
    <source>
        <dbReference type="Pfam" id="PF08501"/>
    </source>
</evidence>
<reference evidence="5" key="1">
    <citation type="submission" date="2023-08" db="EMBL/GenBank/DDBJ databases">
        <title>Complete genome sequence of Sinorhizobium chiapanecum ITTG S70 isolated from Acaciella angustissima nodules in Chiapas-Mexico.</title>
        <authorList>
            <person name="Rincon-Rosales R."/>
            <person name="Rogel M.A."/>
            <person name="Rincon-Medina C.I."/>
            <person name="Guerrero G."/>
            <person name="Manzano-Gomez L.A."/>
            <person name="Lopez-Lopez A."/>
            <person name="Rincon Molina F.A."/>
            <person name="Martinez-Romero E."/>
        </authorList>
    </citation>
    <scope>NUCLEOTIDE SEQUENCE</scope>
    <source>
        <strain evidence="5">ITTG S70</strain>
        <plasmid evidence="5">pSchITTGS70b</plasmid>
    </source>
</reference>
<dbReference type="Pfam" id="PF08501">
    <property type="entry name" value="Shikimate_dh_N"/>
    <property type="match status" value="1"/>
</dbReference>
<dbReference type="SUPFAM" id="SSF51735">
    <property type="entry name" value="NAD(P)-binding Rossmann-fold domains"/>
    <property type="match status" value="1"/>
</dbReference>
<evidence type="ECO:0000256" key="1">
    <source>
        <dbReference type="ARBA" id="ARBA00004871"/>
    </source>
</evidence>
<sequence>MKEQIPNLDGLSRIYAVFGDPIAQVQTPHLINPIFAAAGANLYAVPFHVTAQHFDAVWNAFSAVPNLAGIGVTVPHKVAACGRCATLTPMAEAVGAVNSVQRGADGRMHGALFDGQGFVDGLGESKTRLRDARVLMVGAGGAGRAIAFALAGEGIARLDLIDPVESSLVFTREMFNAARGRECARAADFSSSWDYDVVINASPIGIKGTAQFPMPEAAIQPEMLVADIASLTAETPLLRAARAAGAMISDGNDMLAAQIKLIAGFAAGLPAGTALA</sequence>
<keyword evidence="6" id="KW-1185">Reference proteome</keyword>
<evidence type="ECO:0000313" key="6">
    <source>
        <dbReference type="Proteomes" id="UP001432360"/>
    </source>
</evidence>
<dbReference type="PANTHER" id="PTHR21089">
    <property type="entry name" value="SHIKIMATE DEHYDROGENASE"/>
    <property type="match status" value="1"/>
</dbReference>
<dbReference type="RefSeq" id="WP_331375301.1">
    <property type="nucleotide sequence ID" value="NZ_CP133150.1"/>
</dbReference>
<dbReference type="Gene3D" id="3.40.50.10860">
    <property type="entry name" value="Leucine Dehydrogenase, chain A, domain 1"/>
    <property type="match status" value="1"/>
</dbReference>
<feature type="domain" description="Shikimate dehydrogenase substrate binding N-terminal" evidence="4">
    <location>
        <begin position="17"/>
        <end position="100"/>
    </location>
</feature>
<dbReference type="EMBL" id="CP133150">
    <property type="protein sequence ID" value="WVT06237.1"/>
    <property type="molecule type" value="Genomic_DNA"/>
</dbReference>
<proteinExistence type="predicted"/>
<accession>A0ABZ2BJ49</accession>
<dbReference type="PANTHER" id="PTHR21089:SF1">
    <property type="entry name" value="BIFUNCTIONAL 3-DEHYDROQUINATE DEHYDRATASE_SHIKIMATE DEHYDROGENASE, CHLOROPLASTIC"/>
    <property type="match status" value="1"/>
</dbReference>
<dbReference type="SUPFAM" id="SSF53223">
    <property type="entry name" value="Aminoacid dehydrogenase-like, N-terminal domain"/>
    <property type="match status" value="1"/>
</dbReference>
<keyword evidence="5" id="KW-0614">Plasmid</keyword>
<dbReference type="Proteomes" id="UP001432360">
    <property type="component" value="Plasmid pSchITTGS70b"/>
</dbReference>
<geneLocation type="plasmid" evidence="5 6">
    <name>pSchITTGS70b</name>
</geneLocation>
<protein>
    <submittedName>
        <fullName evidence="5">Shikimate dehydrogenase</fullName>
    </submittedName>
</protein>
<dbReference type="InterPro" id="IPR036291">
    <property type="entry name" value="NAD(P)-bd_dom_sf"/>
</dbReference>
<dbReference type="InterPro" id="IPR046346">
    <property type="entry name" value="Aminoacid_DH-like_N_sf"/>
</dbReference>
<evidence type="ECO:0000256" key="2">
    <source>
        <dbReference type="ARBA" id="ARBA00023002"/>
    </source>
</evidence>
<organism evidence="5 6">
    <name type="scientific">Sinorhizobium chiapasense</name>
    <dbReference type="NCBI Taxonomy" id="501572"/>
    <lineage>
        <taxon>Bacteria</taxon>
        <taxon>Pseudomonadati</taxon>
        <taxon>Pseudomonadota</taxon>
        <taxon>Alphaproteobacteria</taxon>
        <taxon>Hyphomicrobiales</taxon>
        <taxon>Rhizobiaceae</taxon>
        <taxon>Sinorhizobium/Ensifer group</taxon>
        <taxon>Sinorhizobium</taxon>
    </lineage>
</organism>
<dbReference type="InterPro" id="IPR022893">
    <property type="entry name" value="Shikimate_DH_fam"/>
</dbReference>
<keyword evidence="2" id="KW-0560">Oxidoreductase</keyword>
<keyword evidence="3" id="KW-0057">Aromatic amino acid biosynthesis</keyword>
<keyword evidence="3" id="KW-0028">Amino-acid biosynthesis</keyword>
<dbReference type="InterPro" id="IPR013708">
    <property type="entry name" value="Shikimate_DH-bd_N"/>
</dbReference>